<dbReference type="EMBL" id="WJPO01000003">
    <property type="protein sequence ID" value="MRH20021.1"/>
    <property type="molecule type" value="Genomic_DNA"/>
</dbReference>
<name>A0A844B1M3_9RHOB</name>
<evidence type="ECO:0000313" key="1">
    <source>
        <dbReference type="EMBL" id="MRH20021.1"/>
    </source>
</evidence>
<sequence length="100" mass="11070">MTHHEQDIMELNFEIIAHQHDAMFDDYEDGTSQSYDVATIRILTGPQTGRTYHVYVPSGGPESEAWRQTGSALAADVRPEDLGDQDVLFSGAFVLKEGGQ</sequence>
<reference evidence="1 2" key="1">
    <citation type="submission" date="2019-11" db="EMBL/GenBank/DDBJ databases">
        <title>Draft Whole-Genome sequence of the marine photosynthetic bacterium Rhodovulum strictum DSM 11289.</title>
        <authorList>
            <person name="Kyndt J.A."/>
            <person name="Meyer T.E."/>
        </authorList>
    </citation>
    <scope>NUCLEOTIDE SEQUENCE [LARGE SCALE GENOMIC DNA]</scope>
    <source>
        <strain evidence="1 2">DSM 11289</strain>
    </source>
</reference>
<keyword evidence="2" id="KW-1185">Reference proteome</keyword>
<accession>A0A844B1M3</accession>
<comment type="caution">
    <text evidence="1">The sequence shown here is derived from an EMBL/GenBank/DDBJ whole genome shotgun (WGS) entry which is preliminary data.</text>
</comment>
<proteinExistence type="predicted"/>
<evidence type="ECO:0000313" key="2">
    <source>
        <dbReference type="Proteomes" id="UP000466730"/>
    </source>
</evidence>
<organism evidence="1 2">
    <name type="scientific">Rhodovulum strictum</name>
    <dbReference type="NCBI Taxonomy" id="58314"/>
    <lineage>
        <taxon>Bacteria</taxon>
        <taxon>Pseudomonadati</taxon>
        <taxon>Pseudomonadota</taxon>
        <taxon>Alphaproteobacteria</taxon>
        <taxon>Rhodobacterales</taxon>
        <taxon>Paracoccaceae</taxon>
        <taxon>Rhodovulum</taxon>
    </lineage>
</organism>
<dbReference type="AlphaFoldDB" id="A0A844B1M3"/>
<gene>
    <name evidence="1" type="ORF">GH815_03355</name>
</gene>
<protein>
    <submittedName>
        <fullName evidence="1">Uncharacterized protein</fullName>
    </submittedName>
</protein>
<dbReference type="RefSeq" id="WP_153747339.1">
    <property type="nucleotide sequence ID" value="NZ_BAAADI010000006.1"/>
</dbReference>
<dbReference type="Proteomes" id="UP000466730">
    <property type="component" value="Unassembled WGS sequence"/>
</dbReference>